<name>A0A6J4MYV4_9BACT</name>
<feature type="region of interest" description="Disordered" evidence="1">
    <location>
        <begin position="76"/>
        <end position="102"/>
    </location>
</feature>
<protein>
    <submittedName>
        <fullName evidence="2">Uncharacterized protein</fullName>
    </submittedName>
</protein>
<accession>A0A6J4MYV4</accession>
<evidence type="ECO:0000313" key="2">
    <source>
        <dbReference type="EMBL" id="CAA9372995.1"/>
    </source>
</evidence>
<dbReference type="AlphaFoldDB" id="A0A6J4MYV4"/>
<feature type="non-terminal residue" evidence="2">
    <location>
        <position position="160"/>
    </location>
</feature>
<dbReference type="EMBL" id="CADCTV010001002">
    <property type="protein sequence ID" value="CAA9372995.1"/>
    <property type="molecule type" value="Genomic_DNA"/>
</dbReference>
<feature type="non-terminal residue" evidence="2">
    <location>
        <position position="1"/>
    </location>
</feature>
<gene>
    <name evidence="2" type="ORF">AVDCRST_MAG89-4753</name>
</gene>
<evidence type="ECO:0000256" key="1">
    <source>
        <dbReference type="SAM" id="MobiDB-lite"/>
    </source>
</evidence>
<sequence>EPEYASLQRAAPARGGTRVLLSRRGAWSRPPLLRGACDRDRVRHGPVSSGLAWLGGSLHAFDSSLRRCLHREHLRRSLPEHSGHVSPDAASGRDAQLRRRAVHAGVRAGQRYTALERGHGGLAVSAVLAAALWAKPVRDAARRVSGPGSAGVHHTQDRRL</sequence>
<organism evidence="2">
    <name type="scientific">uncultured Gemmatimonadota bacterium</name>
    <dbReference type="NCBI Taxonomy" id="203437"/>
    <lineage>
        <taxon>Bacteria</taxon>
        <taxon>Pseudomonadati</taxon>
        <taxon>Gemmatimonadota</taxon>
        <taxon>environmental samples</taxon>
    </lineage>
</organism>
<proteinExistence type="predicted"/>
<reference evidence="2" key="1">
    <citation type="submission" date="2020-02" db="EMBL/GenBank/DDBJ databases">
        <authorList>
            <person name="Meier V. D."/>
        </authorList>
    </citation>
    <scope>NUCLEOTIDE SEQUENCE</scope>
    <source>
        <strain evidence="2">AVDCRST_MAG89</strain>
    </source>
</reference>